<organism evidence="3 4">
    <name type="scientific">Virgibacillus profundi</name>
    <dbReference type="NCBI Taxonomy" id="2024555"/>
    <lineage>
        <taxon>Bacteria</taxon>
        <taxon>Bacillati</taxon>
        <taxon>Bacillota</taxon>
        <taxon>Bacilli</taxon>
        <taxon>Bacillales</taxon>
        <taxon>Bacillaceae</taxon>
        <taxon>Virgibacillus</taxon>
    </lineage>
</organism>
<dbReference type="InterPro" id="IPR010095">
    <property type="entry name" value="Cas12f1-like_TNB"/>
</dbReference>
<accession>A0A2A2ICS6</accession>
<dbReference type="AlphaFoldDB" id="A0A2A2ICS6"/>
<dbReference type="EMBL" id="NPOA01000007">
    <property type="protein sequence ID" value="PAV29437.1"/>
    <property type="molecule type" value="Genomic_DNA"/>
</dbReference>
<dbReference type="GO" id="GO:0003677">
    <property type="term" value="F:DNA binding"/>
    <property type="evidence" value="ECO:0007669"/>
    <property type="project" value="UniProtKB-KW"/>
</dbReference>
<keyword evidence="4" id="KW-1185">Reference proteome</keyword>
<gene>
    <name evidence="3" type="ORF">CIL05_11255</name>
</gene>
<evidence type="ECO:0000256" key="1">
    <source>
        <dbReference type="ARBA" id="ARBA00023125"/>
    </source>
</evidence>
<dbReference type="RefSeq" id="WP_095655640.1">
    <property type="nucleotide sequence ID" value="NZ_NPOA01000007.1"/>
</dbReference>
<evidence type="ECO:0000313" key="4">
    <source>
        <dbReference type="Proteomes" id="UP000218887"/>
    </source>
</evidence>
<evidence type="ECO:0008006" key="5">
    <source>
        <dbReference type="Google" id="ProtNLM"/>
    </source>
</evidence>
<sequence length="568" mass="65472">MSTKTYFSNRIYKHTLPNEFVITISNALSAFNRAKHFVFNSLVKEKRSGKQKRDKSLHLITKEKFQLDDYYANSAVQAANAQMKSLDELKKLYIGNKKAQIKATKKKLKKDRSRLTAIRKIKTSFTKDNPNFPKRAKEQKIGNYYAVCFKKQTDIYYHAYEFEHNYLDPNIKELKTRIGFLTSKLNRLEEELKQLETGVPSAVFGSKKLFKSQYTKEHYFNDHETWQKNWKHARHNKMVISGRKDASAGNFVFNYDIEDKKLHFKTPDRSFVYVEDVLFPYGQDQIESAIKTQMNSKDKKKHGEPFAWAVEDYGDYYIFKCMIDVESGTQVSYSKSEGVIGVDCNVDHFAIAQINAKGQLLSSHVMPIDIQNKKSGQITKIMEAEAIGIVNIALKVNKPIALEKLNTTISKVSNPYGNKKANRKMSMFAYKKMITAIKVRAEKMGVAVFDVNPAYTSQIGKIKYMKRLGISIHEAASFVIARRALGFKEKLPPVLRALLPEKIIGAHHWVQWRFVSKHLKGIRTHTFYLSEFFDADKFRQTGELFVPGALTDLEQKRLSKLKSRKSVP</sequence>
<dbReference type="Proteomes" id="UP000218887">
    <property type="component" value="Unassembled WGS sequence"/>
</dbReference>
<feature type="coiled-coil region" evidence="2">
    <location>
        <begin position="171"/>
        <end position="198"/>
    </location>
</feature>
<evidence type="ECO:0000256" key="2">
    <source>
        <dbReference type="SAM" id="Coils"/>
    </source>
</evidence>
<proteinExistence type="predicted"/>
<keyword evidence="1" id="KW-0238">DNA-binding</keyword>
<keyword evidence="2" id="KW-0175">Coiled coil</keyword>
<dbReference type="OrthoDB" id="7375452at2"/>
<protein>
    <recommendedName>
        <fullName evidence="5">Transposase</fullName>
    </recommendedName>
</protein>
<dbReference type="NCBIfam" id="TIGR01766">
    <property type="entry name" value="IS200/IS605 family accessory protein TnpB-like domain"/>
    <property type="match status" value="1"/>
</dbReference>
<comment type="caution">
    <text evidence="3">The sequence shown here is derived from an EMBL/GenBank/DDBJ whole genome shotgun (WGS) entry which is preliminary data.</text>
</comment>
<reference evidence="3 4" key="1">
    <citation type="submission" date="2017-08" db="EMBL/GenBank/DDBJ databases">
        <title>Virgibacillus indicus sp. nov. and Virgibacillus profoundi sp. nov, two moderately halophilic bacteria isolated from marine sediment by using the Microfluidic Streak Plate.</title>
        <authorList>
            <person name="Xu B."/>
            <person name="Hu B."/>
            <person name="Wang J."/>
            <person name="Zhu Y."/>
            <person name="Huang L."/>
            <person name="Du W."/>
            <person name="Huang Y."/>
        </authorList>
    </citation>
    <scope>NUCLEOTIDE SEQUENCE [LARGE SCALE GENOMIC DNA]</scope>
    <source>
        <strain evidence="3 4">IO3-P3-H5</strain>
    </source>
</reference>
<evidence type="ECO:0000313" key="3">
    <source>
        <dbReference type="EMBL" id="PAV29437.1"/>
    </source>
</evidence>
<name>A0A2A2ICS6_9BACI</name>